<sequence>MEVFFGYQSGAAEASWAHNPQVPGSEKSFRSEKVGGEDPRVYYSSTSEVAAEFSDSGQYGSFLGQKAFLSGE</sequence>
<proteinExistence type="predicted"/>
<organism evidence="1 2">
    <name type="scientific">Taxus chinensis</name>
    <name type="common">Chinese yew</name>
    <name type="synonym">Taxus wallichiana var. chinensis</name>
    <dbReference type="NCBI Taxonomy" id="29808"/>
    <lineage>
        <taxon>Eukaryota</taxon>
        <taxon>Viridiplantae</taxon>
        <taxon>Streptophyta</taxon>
        <taxon>Embryophyta</taxon>
        <taxon>Tracheophyta</taxon>
        <taxon>Spermatophyta</taxon>
        <taxon>Pinopsida</taxon>
        <taxon>Pinidae</taxon>
        <taxon>Conifers II</taxon>
        <taxon>Cupressales</taxon>
        <taxon>Taxaceae</taxon>
        <taxon>Taxus</taxon>
    </lineage>
</organism>
<reference evidence="1 2" key="1">
    <citation type="journal article" date="2021" name="Nat. Plants">
        <title>The Taxus genome provides insights into paclitaxel biosynthesis.</title>
        <authorList>
            <person name="Xiong X."/>
            <person name="Gou J."/>
            <person name="Liao Q."/>
            <person name="Li Y."/>
            <person name="Zhou Q."/>
            <person name="Bi G."/>
            <person name="Li C."/>
            <person name="Du R."/>
            <person name="Wang X."/>
            <person name="Sun T."/>
            <person name="Guo L."/>
            <person name="Liang H."/>
            <person name="Lu P."/>
            <person name="Wu Y."/>
            <person name="Zhang Z."/>
            <person name="Ro D.K."/>
            <person name="Shang Y."/>
            <person name="Huang S."/>
            <person name="Yan J."/>
        </authorList>
    </citation>
    <scope>NUCLEOTIDE SEQUENCE [LARGE SCALE GENOMIC DNA]</scope>
    <source>
        <strain evidence="1">Ta-2019</strain>
    </source>
</reference>
<accession>A0AA38CJQ7</accession>
<dbReference type="AlphaFoldDB" id="A0AA38CJQ7"/>
<name>A0AA38CJQ7_TAXCH</name>
<dbReference type="Proteomes" id="UP000824469">
    <property type="component" value="Unassembled WGS sequence"/>
</dbReference>
<evidence type="ECO:0000313" key="2">
    <source>
        <dbReference type="Proteomes" id="UP000824469"/>
    </source>
</evidence>
<protein>
    <submittedName>
        <fullName evidence="1">Uncharacterized protein</fullName>
    </submittedName>
</protein>
<dbReference type="EMBL" id="JAHRHJ020000010">
    <property type="protein sequence ID" value="KAH9297449.1"/>
    <property type="molecule type" value="Genomic_DNA"/>
</dbReference>
<keyword evidence="2" id="KW-1185">Reference proteome</keyword>
<evidence type="ECO:0000313" key="1">
    <source>
        <dbReference type="EMBL" id="KAH9297449.1"/>
    </source>
</evidence>
<gene>
    <name evidence="1" type="ORF">KI387_029131</name>
</gene>
<comment type="caution">
    <text evidence="1">The sequence shown here is derived from an EMBL/GenBank/DDBJ whole genome shotgun (WGS) entry which is preliminary data.</text>
</comment>
<feature type="non-terminal residue" evidence="1">
    <location>
        <position position="72"/>
    </location>
</feature>